<keyword evidence="3 6" id="KW-0238">DNA-binding</keyword>
<sequence>MATLEHYRAFVATIEAGSLTAAAGRLGCSLQTVSRSLACLEEELGCELIRRTTRRLRPTPAGTLFYDRLKVALGAIDEARSEVLRGAAEIFGLLRVGASRHFAARFVVPAVTAFLAAYPETEVDLVLADERADLLAENLDVVIRIGDPLSMSLRGRPLVQLRRVLVATPAYLNRHGRPTVPADLAAHVCVVRTTGPERDLWPLTCQGRSLQVPVSGRLRCNEAAAANAAVVQGAGIGLAPLWQVRTELDQGLLELVLADYEPPPLPVQALWREHPTPTRIRAFVDLLQQRLAGERL</sequence>
<dbReference type="PANTHER" id="PTHR30537:SF5">
    <property type="entry name" value="HTH-TYPE TRANSCRIPTIONAL ACTIVATOR TTDR-RELATED"/>
    <property type="match status" value="1"/>
</dbReference>
<evidence type="ECO:0000313" key="6">
    <source>
        <dbReference type="EMBL" id="MDR6233210.1"/>
    </source>
</evidence>
<keyword evidence="2" id="KW-0805">Transcription regulation</keyword>
<dbReference type="InterPro" id="IPR005119">
    <property type="entry name" value="LysR_subst-bd"/>
</dbReference>
<dbReference type="SUPFAM" id="SSF46785">
    <property type="entry name" value="Winged helix' DNA-binding domain"/>
    <property type="match status" value="1"/>
</dbReference>
<dbReference type="GO" id="GO:0006351">
    <property type="term" value="P:DNA-templated transcription"/>
    <property type="evidence" value="ECO:0007669"/>
    <property type="project" value="TreeGrafter"/>
</dbReference>
<comment type="similarity">
    <text evidence="1">Belongs to the LysR transcriptional regulatory family.</text>
</comment>
<dbReference type="SUPFAM" id="SSF53850">
    <property type="entry name" value="Periplasmic binding protein-like II"/>
    <property type="match status" value="1"/>
</dbReference>
<dbReference type="Gene3D" id="3.40.190.290">
    <property type="match status" value="1"/>
</dbReference>
<dbReference type="InterPro" id="IPR036390">
    <property type="entry name" value="WH_DNA-bd_sf"/>
</dbReference>
<dbReference type="InterPro" id="IPR000847">
    <property type="entry name" value="LysR_HTH_N"/>
</dbReference>
<name>A0AAJ2BI63_9PSED</name>
<dbReference type="Proteomes" id="UP001268036">
    <property type="component" value="Unassembled WGS sequence"/>
</dbReference>
<proteinExistence type="inferred from homology"/>
<dbReference type="PROSITE" id="PS50931">
    <property type="entry name" value="HTH_LYSR"/>
    <property type="match status" value="1"/>
</dbReference>
<dbReference type="InterPro" id="IPR058163">
    <property type="entry name" value="LysR-type_TF_proteobact-type"/>
</dbReference>
<dbReference type="EMBL" id="JAVJAF010000001">
    <property type="protein sequence ID" value="MDR6233210.1"/>
    <property type="molecule type" value="Genomic_DNA"/>
</dbReference>
<dbReference type="PANTHER" id="PTHR30537">
    <property type="entry name" value="HTH-TYPE TRANSCRIPTIONAL REGULATOR"/>
    <property type="match status" value="1"/>
</dbReference>
<dbReference type="InterPro" id="IPR036388">
    <property type="entry name" value="WH-like_DNA-bd_sf"/>
</dbReference>
<accession>A0AAJ2BI63</accession>
<feature type="domain" description="HTH lysR-type" evidence="5">
    <location>
        <begin position="1"/>
        <end position="59"/>
    </location>
</feature>
<organism evidence="6 7">
    <name type="scientific">Pseudomonas oryzihabitans</name>
    <dbReference type="NCBI Taxonomy" id="47885"/>
    <lineage>
        <taxon>Bacteria</taxon>
        <taxon>Pseudomonadati</taxon>
        <taxon>Pseudomonadota</taxon>
        <taxon>Gammaproteobacteria</taxon>
        <taxon>Pseudomonadales</taxon>
        <taxon>Pseudomonadaceae</taxon>
        <taxon>Pseudomonas</taxon>
    </lineage>
</organism>
<dbReference type="GO" id="GO:0043565">
    <property type="term" value="F:sequence-specific DNA binding"/>
    <property type="evidence" value="ECO:0007669"/>
    <property type="project" value="TreeGrafter"/>
</dbReference>
<dbReference type="Pfam" id="PF00126">
    <property type="entry name" value="HTH_1"/>
    <property type="match status" value="1"/>
</dbReference>
<protein>
    <submittedName>
        <fullName evidence="6">DNA-binding transcriptional LysR family regulator</fullName>
    </submittedName>
</protein>
<evidence type="ECO:0000256" key="1">
    <source>
        <dbReference type="ARBA" id="ARBA00009437"/>
    </source>
</evidence>
<reference evidence="6" key="1">
    <citation type="submission" date="2023-08" db="EMBL/GenBank/DDBJ databases">
        <title>Functional and genomic diversity of the sorghum phyllosphere microbiome.</title>
        <authorList>
            <person name="Shade A."/>
        </authorList>
    </citation>
    <scope>NUCLEOTIDE SEQUENCE</scope>
    <source>
        <strain evidence="6">SORGH_AS_0201</strain>
    </source>
</reference>
<dbReference type="FunFam" id="1.10.10.10:FF:000001">
    <property type="entry name" value="LysR family transcriptional regulator"/>
    <property type="match status" value="1"/>
</dbReference>
<evidence type="ECO:0000259" key="5">
    <source>
        <dbReference type="PROSITE" id="PS50931"/>
    </source>
</evidence>
<comment type="caution">
    <text evidence="6">The sequence shown here is derived from an EMBL/GenBank/DDBJ whole genome shotgun (WGS) entry which is preliminary data.</text>
</comment>
<evidence type="ECO:0000256" key="2">
    <source>
        <dbReference type="ARBA" id="ARBA00023015"/>
    </source>
</evidence>
<dbReference type="Gene3D" id="1.10.10.10">
    <property type="entry name" value="Winged helix-like DNA-binding domain superfamily/Winged helix DNA-binding domain"/>
    <property type="match status" value="1"/>
</dbReference>
<dbReference type="RefSeq" id="WP_309755888.1">
    <property type="nucleotide sequence ID" value="NZ_JAVJAF010000001.1"/>
</dbReference>
<dbReference type="AlphaFoldDB" id="A0AAJ2BI63"/>
<evidence type="ECO:0000313" key="7">
    <source>
        <dbReference type="Proteomes" id="UP001268036"/>
    </source>
</evidence>
<dbReference type="Pfam" id="PF03466">
    <property type="entry name" value="LysR_substrate"/>
    <property type="match status" value="1"/>
</dbReference>
<gene>
    <name evidence="6" type="ORF">QE440_000951</name>
</gene>
<evidence type="ECO:0000256" key="4">
    <source>
        <dbReference type="ARBA" id="ARBA00023163"/>
    </source>
</evidence>
<dbReference type="GO" id="GO:0003700">
    <property type="term" value="F:DNA-binding transcription factor activity"/>
    <property type="evidence" value="ECO:0007669"/>
    <property type="project" value="InterPro"/>
</dbReference>
<keyword evidence="4" id="KW-0804">Transcription</keyword>
<evidence type="ECO:0000256" key="3">
    <source>
        <dbReference type="ARBA" id="ARBA00023125"/>
    </source>
</evidence>
<dbReference type="CDD" id="cd08422">
    <property type="entry name" value="PBP2_CrgA_like"/>
    <property type="match status" value="1"/>
</dbReference>